<accession>A0ABX6EMN5</accession>
<dbReference type="Pfam" id="PF00350">
    <property type="entry name" value="Dynamin_N"/>
    <property type="match status" value="1"/>
</dbReference>
<dbReference type="InterPro" id="IPR030381">
    <property type="entry name" value="G_DYNAMIN_dom"/>
</dbReference>
<keyword evidence="5" id="KW-0342">GTP-binding</keyword>
<feature type="compositionally biased region" description="Acidic residues" evidence="7">
    <location>
        <begin position="391"/>
        <end position="413"/>
    </location>
</feature>
<sequence>MSQQQTPHDLTNGDNSQNEHELIEDHPLEITSNELQSSISLTNGQMNRLLQSHSSHRRDRSRDHMFFSHLTQQSYSLNRNSLLNSINTVRPLINDLITENNQRAIYIPENPDSLEVLQLKVKLDGKDNMELDKSALSQLFKAQALSAIDHLTNLQTRVQDISSKVFITGDLNSGKSTLCNAFLRKKVLPEDQLPCTNVFCEIVEARENMNMERVHAIPKTVASSVKDATILYDIRDKSTYEDHPLEKLDQLVYDNEHYILLKVFIKDDKRPVEYSLLRNGTADISLIDSPGLNMDSVKTTEVMSRQEEIDLVVFVVNAENQLTLSAREFITMASREKKLMFFVVNKFDHIKDKERCKKLILDQIKEISPETYKLNKEFVHFVSSHGKIPDDGGDGPDGDHPEDDNGILNDDDPDFDQLEDNLRNFVFKKRSLSKLLPAKTYLIKLLKDIEKISACNLEKYKQEDCDLNAALEELQPQLHDAAQRCARLVESIDKISEFSTKEVYGYTKMKINQALKLTPSEFPPYTGLSSIYDYVQRVRTFIIDQILTSVQISEEYARNNAEESVKEMHNLAKEQLGDDFMSNLVFKSDLMFTKKKHNLSRKLDVPLGISNFLDPSVEGFISYLSWGLVKPPLRIGHDSSSKEETSSVKKNSWSQSLALSSYSVSQYWTNPSLIFTSKIPTLLVYSFGGSTMLKNALINGSMFFSLRSLKKLSGSLLIVGSFLGIAYLIHDLPRALPMKLSEKYRERLLELDYAHNNADRVSKEVSQVFKFPTREVVKACELVVDKKTSKKKEVEARLRNNAMSIDFFQALLSKSQEQRSSVESINLEVD</sequence>
<proteinExistence type="predicted"/>
<dbReference type="InterPro" id="IPR027417">
    <property type="entry name" value="P-loop_NTPase"/>
</dbReference>
<evidence type="ECO:0000256" key="7">
    <source>
        <dbReference type="SAM" id="MobiDB-lite"/>
    </source>
</evidence>
<evidence type="ECO:0000256" key="3">
    <source>
        <dbReference type="ARBA" id="ARBA00022801"/>
    </source>
</evidence>
<evidence type="ECO:0000256" key="2">
    <source>
        <dbReference type="ARBA" id="ARBA00022741"/>
    </source>
</evidence>
<reference evidence="9 10" key="1">
    <citation type="submission" date="2016-03" db="EMBL/GenBank/DDBJ databases">
        <title>How can Kluyveromyces marxianus grow so fast - potential evolutionary course in Saccharomyces Complex revealed by comparative genomics.</title>
        <authorList>
            <person name="Mo W."/>
            <person name="Lu W."/>
            <person name="Yang X."/>
            <person name="Qi J."/>
            <person name="Lv H."/>
        </authorList>
    </citation>
    <scope>NUCLEOTIDE SEQUENCE [LARGE SCALE GENOMIC DNA]</scope>
    <source>
        <strain evidence="9 10">FIM1</strain>
    </source>
</reference>
<dbReference type="PANTHER" id="PTHR10465">
    <property type="entry name" value="TRANSMEMBRANE GTPASE FZO1"/>
    <property type="match status" value="1"/>
</dbReference>
<dbReference type="InterPro" id="IPR045063">
    <property type="entry name" value="Dynamin_N"/>
</dbReference>
<keyword evidence="9" id="KW-0812">Transmembrane</keyword>
<evidence type="ECO:0000256" key="4">
    <source>
        <dbReference type="ARBA" id="ARBA00023054"/>
    </source>
</evidence>
<dbReference type="Gene3D" id="3.40.50.300">
    <property type="entry name" value="P-loop containing nucleotide triphosphate hydrolases"/>
    <property type="match status" value="1"/>
</dbReference>
<dbReference type="PANTHER" id="PTHR10465:SF0">
    <property type="entry name" value="SARCALUMENIN"/>
    <property type="match status" value="1"/>
</dbReference>
<comment type="subcellular location">
    <subcellularLocation>
        <location evidence="1">Membrane</location>
    </subcellularLocation>
</comment>
<feature type="domain" description="Dynamin-type G" evidence="8">
    <location>
        <begin position="159"/>
        <end position="437"/>
    </location>
</feature>
<dbReference type="EMBL" id="CP015054">
    <property type="protein sequence ID" value="QGN13410.1"/>
    <property type="molecule type" value="Genomic_DNA"/>
</dbReference>
<feature type="region of interest" description="Disordered" evidence="7">
    <location>
        <begin position="388"/>
        <end position="413"/>
    </location>
</feature>
<evidence type="ECO:0000313" key="9">
    <source>
        <dbReference type="EMBL" id="QGN13410.1"/>
    </source>
</evidence>
<name>A0ABX6EMN5_KLUMA</name>
<evidence type="ECO:0000256" key="5">
    <source>
        <dbReference type="ARBA" id="ARBA00023134"/>
    </source>
</evidence>
<dbReference type="PROSITE" id="PS51718">
    <property type="entry name" value="G_DYNAMIN_2"/>
    <property type="match status" value="1"/>
</dbReference>
<keyword evidence="10" id="KW-1185">Reference proteome</keyword>
<evidence type="ECO:0000256" key="1">
    <source>
        <dbReference type="ARBA" id="ARBA00004370"/>
    </source>
</evidence>
<evidence type="ECO:0000256" key="6">
    <source>
        <dbReference type="ARBA" id="ARBA00023136"/>
    </source>
</evidence>
<gene>
    <name evidence="9" type="primary">FZO1</name>
    <name evidence="9" type="ORF">FIM1_47</name>
</gene>
<keyword evidence="4" id="KW-0175">Coiled coil</keyword>
<keyword evidence="3" id="KW-0378">Hydrolase</keyword>
<evidence type="ECO:0000313" key="10">
    <source>
        <dbReference type="Proteomes" id="UP000422736"/>
    </source>
</evidence>
<dbReference type="Proteomes" id="UP000422736">
    <property type="component" value="Chromosome 1"/>
</dbReference>
<protein>
    <submittedName>
        <fullName evidence="9">Transmembrane GTPase FZO1</fullName>
    </submittedName>
</protein>
<evidence type="ECO:0000259" key="8">
    <source>
        <dbReference type="PROSITE" id="PS51718"/>
    </source>
</evidence>
<dbReference type="SUPFAM" id="SSF52540">
    <property type="entry name" value="P-loop containing nucleoside triphosphate hydrolases"/>
    <property type="match status" value="1"/>
</dbReference>
<keyword evidence="2" id="KW-0547">Nucleotide-binding</keyword>
<dbReference type="InterPro" id="IPR027094">
    <property type="entry name" value="Mitofusin_fam"/>
</dbReference>
<organism evidence="9 10">
    <name type="scientific">Kluyveromyces marxianus</name>
    <name type="common">Yeast</name>
    <name type="synonym">Candida kefyr</name>
    <dbReference type="NCBI Taxonomy" id="4911"/>
    <lineage>
        <taxon>Eukaryota</taxon>
        <taxon>Fungi</taxon>
        <taxon>Dikarya</taxon>
        <taxon>Ascomycota</taxon>
        <taxon>Saccharomycotina</taxon>
        <taxon>Saccharomycetes</taxon>
        <taxon>Saccharomycetales</taxon>
        <taxon>Saccharomycetaceae</taxon>
        <taxon>Kluyveromyces</taxon>
    </lineage>
</organism>
<keyword evidence="6" id="KW-0472">Membrane</keyword>